<feature type="domain" description="Peptidase S74" evidence="4">
    <location>
        <begin position="1320"/>
        <end position="1423"/>
    </location>
</feature>
<evidence type="ECO:0000259" key="4">
    <source>
        <dbReference type="PROSITE" id="PS51688"/>
    </source>
</evidence>
<dbReference type="Pfam" id="PF07902">
    <property type="entry name" value="Gp58"/>
    <property type="match status" value="1"/>
</dbReference>
<dbReference type="CDD" id="cd00063">
    <property type="entry name" value="FN3"/>
    <property type="match status" value="1"/>
</dbReference>
<proteinExistence type="predicted"/>
<dbReference type="Gene3D" id="1.10.10.10">
    <property type="entry name" value="Winged helix-like DNA-binding domain superfamily/Winged helix DNA-binding domain"/>
    <property type="match status" value="1"/>
</dbReference>
<keyword evidence="6" id="KW-1185">Reference proteome</keyword>
<evidence type="ECO:0000256" key="1">
    <source>
        <dbReference type="ARBA" id="ARBA00004328"/>
    </source>
</evidence>
<organism evidence="5 6">
    <name type="scientific">Bacillus phage BCASJ1c</name>
    <dbReference type="NCBI Taxonomy" id="294382"/>
    <lineage>
        <taxon>Viruses</taxon>
        <taxon>Duplodnaviria</taxon>
        <taxon>Heunggongvirae</taxon>
        <taxon>Uroviricota</taxon>
        <taxon>Caudoviricetes</taxon>
        <taxon>Jarrellvirus</taxon>
        <taxon>Jarrellvirus BCAJ1</taxon>
    </lineage>
</organism>
<keyword evidence="2" id="KW-0946">Virion</keyword>
<keyword evidence="2" id="KW-1227">Viral tail protein</keyword>
<dbReference type="InterPro" id="IPR010572">
    <property type="entry name" value="Tail_dom"/>
</dbReference>
<dbReference type="InterPro" id="IPR036388">
    <property type="entry name" value="WH-like_DNA-bd_sf"/>
</dbReference>
<dbReference type="Pfam" id="PF06605">
    <property type="entry name" value="Prophage_tail"/>
    <property type="match status" value="1"/>
</dbReference>
<dbReference type="EMBL" id="AY616446">
    <property type="protein sequence ID" value="AAU85100.1"/>
    <property type="molecule type" value="Genomic_DNA"/>
</dbReference>
<dbReference type="InterPro" id="IPR030392">
    <property type="entry name" value="S74_ICA"/>
</dbReference>
<dbReference type="GO" id="GO:0098015">
    <property type="term" value="C:virus tail"/>
    <property type="evidence" value="ECO:0007669"/>
    <property type="project" value="UniProtKB-KW"/>
</dbReference>
<dbReference type="InterPro" id="IPR003961">
    <property type="entry name" value="FN3_dom"/>
</dbReference>
<dbReference type="InterPro" id="IPR013783">
    <property type="entry name" value="Ig-like_fold"/>
</dbReference>
<dbReference type="KEGG" id="vg:3197283"/>
<dbReference type="Proteomes" id="UP000001585">
    <property type="component" value="Segment"/>
</dbReference>
<dbReference type="RefSeq" id="YP_164431.1">
    <property type="nucleotide sequence ID" value="NC_006557.1"/>
</dbReference>
<keyword evidence="3" id="KW-0175">Coiled coil</keyword>
<dbReference type="SUPFAM" id="SSF49265">
    <property type="entry name" value="Fibronectin type III"/>
    <property type="match status" value="1"/>
</dbReference>
<evidence type="ECO:0000313" key="6">
    <source>
        <dbReference type="Proteomes" id="UP000001585"/>
    </source>
</evidence>
<dbReference type="InterPro" id="IPR036116">
    <property type="entry name" value="FN3_sf"/>
</dbReference>
<comment type="subcellular location">
    <subcellularLocation>
        <location evidence="1">Virion</location>
    </subcellularLocation>
</comment>
<dbReference type="Gene3D" id="2.60.40.10">
    <property type="entry name" value="Immunoglobulins"/>
    <property type="match status" value="1"/>
</dbReference>
<evidence type="ECO:0000256" key="3">
    <source>
        <dbReference type="SAM" id="Coils"/>
    </source>
</evidence>
<dbReference type="PROSITE" id="PS51688">
    <property type="entry name" value="ICA"/>
    <property type="match status" value="1"/>
</dbReference>
<reference evidence="5 6" key="1">
    <citation type="journal article" date="2004" name="Extremophiles">
        <title>The Genome of BCJA1, a Bacteriophage Active Against the Alkaliphilic Bacterium, Bacillus clarkii.</title>
        <authorList>
            <person name="Kropinski A.M."/>
            <person name="Hayward M."/>
            <person name="Agnew D."/>
            <person name="Jarrell K.F."/>
        </authorList>
    </citation>
    <scope>NUCLEOTIDE SEQUENCE [LARGE SCALE GENOMIC DNA]</scope>
</reference>
<dbReference type="InterPro" id="IPR012892">
    <property type="entry name" value="Gp58"/>
</dbReference>
<dbReference type="Pfam" id="PF13884">
    <property type="entry name" value="Peptidase_S74"/>
    <property type="match status" value="1"/>
</dbReference>
<protein>
    <submittedName>
        <fullName evidence="5">Host specificity protein</fullName>
    </submittedName>
</protein>
<accession>Q5YA57</accession>
<gene>
    <name evidence="5" type="primary">53</name>
</gene>
<name>Q5YA57_9CAUD</name>
<feature type="coiled-coil region" evidence="3">
    <location>
        <begin position="1409"/>
        <end position="1443"/>
    </location>
</feature>
<sequence length="1445" mass="161088">MPELYIFSQNDEPLTIITEDTGLVSAPVRIEVNSVPDTPFSFTVEADAENAKYVKEENKVVYRDHEGDLRLVVIRELDDSDDEEGPLTTAICEPEFMELAETFVLDRRFSDRTAQFALDAALENTGWVGEVEVDLGLASTNFYRTRVVDAIIEIISTWGGEFKDVVEFDHENNIVSRKIKILQRLGKDHGQRFEIDHNIIEIGRTVLSYPVTAMYGWGASLEIEDDQGEHTGGYTRYIDFADVEWRKSNGDPVDKPLGQKWVGDPEAFEKYKRFRGGKWIHRFGEFSNQNYDEPEELLWATWQNLQENKRPAVNYRLSVDLFDDKVSLGDTAIAIDRYFSRPIEIQTRIIAMEYDLLDIDGTMIVEMGQFLDLEDNRLDEVINEVERIRNRPARVTEGSFPDRIPPVPANIRVEDGYNDIQLYWDYPDVIYIKHYEVYGSQVQGFVPDSQHLLGRPTTAAFHHRAAVDQKWYFRIRAVNHHGRASDYSPEVSGSTLRIITDDILFGEKVAEMVRRDMLIAEMIADDSITWDMVSETAKNRIQQDAKDYTDEEITLVENSLMNQIADKAGLDYVDGQLQLKADQANVDDQISTVMQELADKASLTYVDGQLVDKVNVGTVYTISEIDNKFDNVVSLTRYTTDMDGVVTELESHETRIYQTEQGLGSKVEQTTFNQLVDDVGTIGSELNQAKTSIEQNATAIQSKAEQSTVNSLSGEVSNLSSTVTQHAGLIQQKVDSTTYQTDQDGIVTRFESVESVQEQHAGLISSKVDATYVSGAIADIEVGGRNLASKDLVARWGSGTVSLNNYVYTITSGSSGTGIRVSSSVFEPHTDYIMSFKIRKISGTVTTLAGHSSLMSASKVYRNGELISENNWSSGTGVNEYPDTDDVYEYVIYFRTGSLSSSDNNLYIQPNRAHYGYGYTVEVWDLQVEKGNKATDWTPAPEDVQQQIDDANNIISNHTTLFEQTERAINLRATKTEVNAIEGRLSQAESTLSVQASEIEAKVDVDGIVTSLNLSREGVRIDGALIELNGQTLIRNGIIGTAAIADGAISRAKLGTAVVDTLQVADGAITNAKIASLNADKINTPSLSAISANMGTVRSGRLLSNNNNMDLNLNTGTLHMQNADFTLGGGASIVFADAGNKITYSILGPNNFFRTAGFGVGRVAGNDLPFSYVGTTPRGNLDTLDSSFSGLMTHTTYHINNNDASNSISGNRFALRNTAVGWDRGINFNWNDTSIRTISPGNFDYEIGTFRRIYGKQSLSFTNYFNERSGWLMETQYSGSGADIVFRGSFGADYNYQIGQNSTNNAIRNIYLRNQPVIVSDERAKEDISDNTTGLSFINSIKTKMFRLKQKPSEGVRNPLQFGFIAQDIVKALNFQEIDIDDHTIIGVGEDGLYNLKEMQLIAPTIKAVQEVDKKVIKLEDEVNWLKIENQLLRNEIKELKNKIA</sequence>
<evidence type="ECO:0000313" key="5">
    <source>
        <dbReference type="EMBL" id="AAU85100.1"/>
    </source>
</evidence>
<evidence type="ECO:0000256" key="2">
    <source>
        <dbReference type="ARBA" id="ARBA00022732"/>
    </source>
</evidence>